<evidence type="ECO:0000256" key="1">
    <source>
        <dbReference type="ARBA" id="ARBA00022723"/>
    </source>
</evidence>
<dbReference type="RefSeq" id="WP_002636909.1">
    <property type="nucleotide sequence ID" value="NZ_CP012109.1"/>
</dbReference>
<dbReference type="InterPro" id="IPR013096">
    <property type="entry name" value="Cupin_2"/>
</dbReference>
<dbReference type="Pfam" id="PF07883">
    <property type="entry name" value="Cupin_2"/>
    <property type="match status" value="1"/>
</dbReference>
<name>A0A0H4X708_9BACT</name>
<reference evidence="3 4" key="1">
    <citation type="journal article" date="2016" name="PLoS ONE">
        <title>Complete Genome Sequence and Comparative Genomics of a Novel Myxobacterium Myxococcus hansupus.</title>
        <authorList>
            <person name="Sharma G."/>
            <person name="Narwani T."/>
            <person name="Subramanian S."/>
        </authorList>
    </citation>
    <scope>NUCLEOTIDE SEQUENCE [LARGE SCALE GENOMIC DNA]</scope>
    <source>
        <strain evidence="4">mixupus</strain>
    </source>
</reference>
<accession>A0A0H4X708</accession>
<gene>
    <name evidence="3" type="ORF">A176_000559</name>
</gene>
<dbReference type="InterPro" id="IPR011051">
    <property type="entry name" value="RmlC_Cupin_sf"/>
</dbReference>
<dbReference type="Proteomes" id="UP000009026">
    <property type="component" value="Chromosome"/>
</dbReference>
<dbReference type="GO" id="GO:0046872">
    <property type="term" value="F:metal ion binding"/>
    <property type="evidence" value="ECO:0007669"/>
    <property type="project" value="UniProtKB-KW"/>
</dbReference>
<sequence>MDVKHLSSFQDFSPEKLLKHNVFQSGRFFLDVYCLQPGQAQKPHHHAASDKVYVVLDGRCRFRVGAEEEVHGPGAAIFAPAGAEHGVTNDGPDAARLLVLMTPPPEHA</sequence>
<dbReference type="PATRIC" id="fig|1297742.4.peg.567"/>
<dbReference type="SUPFAM" id="SSF51182">
    <property type="entry name" value="RmlC-like cupins"/>
    <property type="match status" value="1"/>
</dbReference>
<proteinExistence type="predicted"/>
<dbReference type="STRING" id="1297742.A176_000559"/>
<dbReference type="KEGG" id="mym:A176_000559"/>
<dbReference type="CDD" id="cd06122">
    <property type="entry name" value="cupin_TTHA0104"/>
    <property type="match status" value="1"/>
</dbReference>
<feature type="domain" description="Cupin type-2" evidence="2">
    <location>
        <begin position="33"/>
        <end position="100"/>
    </location>
</feature>
<evidence type="ECO:0000313" key="3">
    <source>
        <dbReference type="EMBL" id="AKQ63647.1"/>
    </source>
</evidence>
<evidence type="ECO:0000313" key="4">
    <source>
        <dbReference type="Proteomes" id="UP000009026"/>
    </source>
</evidence>
<evidence type="ECO:0000259" key="2">
    <source>
        <dbReference type="Pfam" id="PF07883"/>
    </source>
</evidence>
<dbReference type="AlphaFoldDB" id="A0A0H4X708"/>
<protein>
    <submittedName>
        <fullName evidence="3">Vitamin K epoxide reductase family/thioredoxin domain protein</fullName>
    </submittedName>
</protein>
<dbReference type="InterPro" id="IPR014710">
    <property type="entry name" value="RmlC-like_jellyroll"/>
</dbReference>
<organism evidence="3 4">
    <name type="scientific">Pseudomyxococcus hansupus</name>
    <dbReference type="NCBI Taxonomy" id="1297742"/>
    <lineage>
        <taxon>Bacteria</taxon>
        <taxon>Pseudomonadati</taxon>
        <taxon>Myxococcota</taxon>
        <taxon>Myxococcia</taxon>
        <taxon>Myxococcales</taxon>
        <taxon>Cystobacterineae</taxon>
        <taxon>Myxococcaceae</taxon>
        <taxon>Pseudomyxococcus</taxon>
    </lineage>
</organism>
<keyword evidence="4" id="KW-1185">Reference proteome</keyword>
<keyword evidence="1" id="KW-0479">Metal-binding</keyword>
<dbReference type="InterPro" id="IPR051610">
    <property type="entry name" value="GPI/OXD"/>
</dbReference>
<dbReference type="EMBL" id="CP012109">
    <property type="protein sequence ID" value="AKQ63647.1"/>
    <property type="molecule type" value="Genomic_DNA"/>
</dbReference>
<dbReference type="OrthoDB" id="9791637at2"/>
<dbReference type="PANTHER" id="PTHR35848">
    <property type="entry name" value="OXALATE-BINDING PROTEIN"/>
    <property type="match status" value="1"/>
</dbReference>
<dbReference type="Gene3D" id="2.60.120.10">
    <property type="entry name" value="Jelly Rolls"/>
    <property type="match status" value="1"/>
</dbReference>